<evidence type="ECO:0000313" key="2">
    <source>
        <dbReference type="Proteomes" id="UP000076738"/>
    </source>
</evidence>
<dbReference type="Pfam" id="PF13489">
    <property type="entry name" value="Methyltransf_23"/>
    <property type="match status" value="1"/>
</dbReference>
<dbReference type="PANTHER" id="PTHR43591:SF24">
    <property type="entry name" value="2-METHOXY-6-POLYPRENYL-1,4-BENZOQUINOL METHYLASE, MITOCHONDRIAL"/>
    <property type="match status" value="1"/>
</dbReference>
<accession>A0A167GPD3</accession>
<dbReference type="OrthoDB" id="506498at2759"/>
<proteinExistence type="predicted"/>
<dbReference type="STRING" id="1330018.A0A167GPD3"/>
<sequence length="302" mass="33648">MMAVGVESLSTKDDAKTAAVNGHRKYHTAETPYTLPAGTDADEWHRLNAQHYGIKSYWGGNNAGAQWPENPKKILEISVGSGVWALEVAEQFPGAEVVGVDIVEPKLERKPTNFTFKMLNVVKDPWPFASDTFDIVHCRFLTMHIPEFHKLLEKAIDATAPGGILMFEDPDLGVKSDTKPVPTAAQLFFAIYHGCCESVGVDARPGPKFASIIRGSRKCSEIHETLVSVPMGDWTEDKRLHGIGLGMQAGLIEGARGQNPRMFQFGMTREIVEGMVKEVQKNENQLYYDLYFVWARKRRALV</sequence>
<keyword evidence="2" id="KW-1185">Reference proteome</keyword>
<name>A0A167GPD3_CALVF</name>
<dbReference type="AlphaFoldDB" id="A0A167GPD3"/>
<dbReference type="EMBL" id="KV417335">
    <property type="protein sequence ID" value="KZO90766.1"/>
    <property type="molecule type" value="Genomic_DNA"/>
</dbReference>
<dbReference type="InterPro" id="IPR029063">
    <property type="entry name" value="SAM-dependent_MTases_sf"/>
</dbReference>
<keyword evidence="1" id="KW-0808">Transferase</keyword>
<dbReference type="Proteomes" id="UP000076738">
    <property type="component" value="Unassembled WGS sequence"/>
</dbReference>
<dbReference type="GO" id="GO:0008168">
    <property type="term" value="F:methyltransferase activity"/>
    <property type="evidence" value="ECO:0007669"/>
    <property type="project" value="UniProtKB-KW"/>
</dbReference>
<dbReference type="Gene3D" id="3.40.50.150">
    <property type="entry name" value="Vaccinia Virus protein VP39"/>
    <property type="match status" value="1"/>
</dbReference>
<gene>
    <name evidence="1" type="ORF">CALVIDRAFT_386849</name>
</gene>
<evidence type="ECO:0000313" key="1">
    <source>
        <dbReference type="EMBL" id="KZO90766.1"/>
    </source>
</evidence>
<protein>
    <submittedName>
        <fullName evidence="1">S-adenosyl-L-methionine-dependent methyltransferase</fullName>
    </submittedName>
</protein>
<organism evidence="1 2">
    <name type="scientific">Calocera viscosa (strain TUFC12733)</name>
    <dbReference type="NCBI Taxonomy" id="1330018"/>
    <lineage>
        <taxon>Eukaryota</taxon>
        <taxon>Fungi</taxon>
        <taxon>Dikarya</taxon>
        <taxon>Basidiomycota</taxon>
        <taxon>Agaricomycotina</taxon>
        <taxon>Dacrymycetes</taxon>
        <taxon>Dacrymycetales</taxon>
        <taxon>Dacrymycetaceae</taxon>
        <taxon>Calocera</taxon>
    </lineage>
</organism>
<dbReference type="CDD" id="cd02440">
    <property type="entry name" value="AdoMet_MTases"/>
    <property type="match status" value="1"/>
</dbReference>
<keyword evidence="1" id="KW-0489">Methyltransferase</keyword>
<dbReference type="PANTHER" id="PTHR43591">
    <property type="entry name" value="METHYLTRANSFERASE"/>
    <property type="match status" value="1"/>
</dbReference>
<reference evidence="1 2" key="1">
    <citation type="journal article" date="2016" name="Mol. Biol. Evol.">
        <title>Comparative Genomics of Early-Diverging Mushroom-Forming Fungi Provides Insights into the Origins of Lignocellulose Decay Capabilities.</title>
        <authorList>
            <person name="Nagy L.G."/>
            <person name="Riley R."/>
            <person name="Tritt A."/>
            <person name="Adam C."/>
            <person name="Daum C."/>
            <person name="Floudas D."/>
            <person name="Sun H."/>
            <person name="Yadav J.S."/>
            <person name="Pangilinan J."/>
            <person name="Larsson K.H."/>
            <person name="Matsuura K."/>
            <person name="Barry K."/>
            <person name="Labutti K."/>
            <person name="Kuo R."/>
            <person name="Ohm R.A."/>
            <person name="Bhattacharya S.S."/>
            <person name="Shirouzu T."/>
            <person name="Yoshinaga Y."/>
            <person name="Martin F.M."/>
            <person name="Grigoriev I.V."/>
            <person name="Hibbett D.S."/>
        </authorList>
    </citation>
    <scope>NUCLEOTIDE SEQUENCE [LARGE SCALE GENOMIC DNA]</scope>
    <source>
        <strain evidence="1 2">TUFC12733</strain>
    </source>
</reference>
<dbReference type="GO" id="GO:0032259">
    <property type="term" value="P:methylation"/>
    <property type="evidence" value="ECO:0007669"/>
    <property type="project" value="UniProtKB-KW"/>
</dbReference>
<dbReference type="SUPFAM" id="SSF53335">
    <property type="entry name" value="S-adenosyl-L-methionine-dependent methyltransferases"/>
    <property type="match status" value="1"/>
</dbReference>